<reference evidence="6" key="1">
    <citation type="submission" date="2015-06" db="EMBL/GenBank/DDBJ databases">
        <authorList>
            <person name="Hoefler B.C."/>
            <person name="Straight P.D."/>
        </authorList>
    </citation>
    <scope>NUCLEOTIDE SEQUENCE</scope>
</reference>
<keyword evidence="4" id="KW-0812">Transmembrane</keyword>
<organism evidence="6">
    <name type="scientific">Bactrocera latifrons</name>
    <name type="common">Malaysian fruit fly</name>
    <name type="synonym">Chaetodacus latifrons</name>
    <dbReference type="NCBI Taxonomy" id="174628"/>
    <lineage>
        <taxon>Eukaryota</taxon>
        <taxon>Metazoa</taxon>
        <taxon>Ecdysozoa</taxon>
        <taxon>Arthropoda</taxon>
        <taxon>Hexapoda</taxon>
        <taxon>Insecta</taxon>
        <taxon>Pterygota</taxon>
        <taxon>Neoptera</taxon>
        <taxon>Endopterygota</taxon>
        <taxon>Diptera</taxon>
        <taxon>Brachycera</taxon>
        <taxon>Muscomorpha</taxon>
        <taxon>Tephritoidea</taxon>
        <taxon>Tephritidae</taxon>
        <taxon>Bactrocera</taxon>
        <taxon>Bactrocera</taxon>
    </lineage>
</organism>
<dbReference type="GO" id="GO:0003677">
    <property type="term" value="F:DNA binding"/>
    <property type="evidence" value="ECO:0007669"/>
    <property type="project" value="InterPro"/>
</dbReference>
<name>A0A0K8TW12_BACLA</name>
<sequence>MLTKKYTKCIKCQKLYKTSGNTSSLMDHLKRAHPLHIDLARMVAIDQKWALTHIVTFVHAYYYYLCVKQRKHEFEHVVPTVYTESCKSTYKCAIHDYYVLLLLFILIISLLYYIIISLLLFNKTIFSISP</sequence>
<dbReference type="GO" id="GO:0008270">
    <property type="term" value="F:zinc ion binding"/>
    <property type="evidence" value="ECO:0007669"/>
    <property type="project" value="UniProtKB-KW"/>
</dbReference>
<evidence type="ECO:0000256" key="2">
    <source>
        <dbReference type="ARBA" id="ARBA00022771"/>
    </source>
</evidence>
<keyword evidence="2" id="KW-0863">Zinc-finger</keyword>
<accession>A0A0K8TW12</accession>
<keyword evidence="1" id="KW-0479">Metal-binding</keyword>
<dbReference type="Pfam" id="PF02892">
    <property type="entry name" value="zf-BED"/>
    <property type="match status" value="1"/>
</dbReference>
<evidence type="ECO:0000256" key="3">
    <source>
        <dbReference type="ARBA" id="ARBA00022833"/>
    </source>
</evidence>
<keyword evidence="4" id="KW-0472">Membrane</keyword>
<evidence type="ECO:0000313" key="6">
    <source>
        <dbReference type="EMBL" id="JAI18652.1"/>
    </source>
</evidence>
<dbReference type="InterPro" id="IPR003656">
    <property type="entry name" value="Znf_BED"/>
</dbReference>
<evidence type="ECO:0000256" key="1">
    <source>
        <dbReference type="ARBA" id="ARBA00022723"/>
    </source>
</evidence>
<protein>
    <recommendedName>
        <fullName evidence="5">BED-type domain-containing protein</fullName>
    </recommendedName>
</protein>
<feature type="domain" description="BED-type" evidence="5">
    <location>
        <begin position="4"/>
        <end position="34"/>
    </location>
</feature>
<keyword evidence="4" id="KW-1133">Transmembrane helix</keyword>
<gene>
    <name evidence="6" type="ORF">c0_g1_i4</name>
</gene>
<dbReference type="EMBL" id="GDHF01033662">
    <property type="protein sequence ID" value="JAI18652.1"/>
    <property type="molecule type" value="Transcribed_RNA"/>
</dbReference>
<dbReference type="InterPro" id="IPR036236">
    <property type="entry name" value="Znf_C2H2_sf"/>
</dbReference>
<dbReference type="SUPFAM" id="SSF57667">
    <property type="entry name" value="beta-beta-alpha zinc fingers"/>
    <property type="match status" value="1"/>
</dbReference>
<evidence type="ECO:0000259" key="5">
    <source>
        <dbReference type="Pfam" id="PF02892"/>
    </source>
</evidence>
<feature type="transmembrane region" description="Helical" evidence="4">
    <location>
        <begin position="97"/>
        <end position="121"/>
    </location>
</feature>
<evidence type="ECO:0000256" key="4">
    <source>
        <dbReference type="SAM" id="Phobius"/>
    </source>
</evidence>
<proteinExistence type="predicted"/>
<keyword evidence="3" id="KW-0862">Zinc</keyword>
<dbReference type="AlphaFoldDB" id="A0A0K8TW12"/>